<dbReference type="Proteomes" id="UP001595420">
    <property type="component" value="Unassembled WGS sequence"/>
</dbReference>
<dbReference type="InterPro" id="IPR019756">
    <property type="entry name" value="Pept_S26A_signal_pept_1_Ser-AS"/>
</dbReference>
<evidence type="ECO:0000313" key="6">
    <source>
        <dbReference type="EMBL" id="MFC3003923.1"/>
    </source>
</evidence>
<gene>
    <name evidence="6" type="ORF">ACFOD3_28795</name>
</gene>
<dbReference type="Pfam" id="PF00717">
    <property type="entry name" value="Peptidase_S24"/>
    <property type="match status" value="1"/>
</dbReference>
<sequence length="257" mass="27951">METAAHRLRRFREQKGIDSGAELARLAGVPEATYRAYESGRRPLTARAARELAGPLGITWQKLLFGKEAGDEVGIAVNTPEEAAAVLGQRVRRKPAPKPKPAYSGPASAEIISMGGDTWALLPVYDATASAGPGQDIDRESVMHRIAFREEWIRTVTKAPLDQLAVISVDGDSMEPTLRPGDSVLIDFRQSNPADKDGIYVIRTGNGLQVKRVQVELGKGLITVRSDNPAYEPQRSLNPDDIHVIGRVIWLGRQVGA</sequence>
<dbReference type="PROSITE" id="PS00501">
    <property type="entry name" value="SPASE_I_1"/>
    <property type="match status" value="1"/>
</dbReference>
<keyword evidence="4" id="KW-0804">Transcription</keyword>
<reference evidence="7" key="1">
    <citation type="journal article" date="2019" name="Int. J. Syst. Evol. Microbiol.">
        <title>The Global Catalogue of Microorganisms (GCM) 10K type strain sequencing project: providing services to taxonomists for standard genome sequencing and annotation.</title>
        <authorList>
            <consortium name="The Broad Institute Genomics Platform"/>
            <consortium name="The Broad Institute Genome Sequencing Center for Infectious Disease"/>
            <person name="Wu L."/>
            <person name="Ma J."/>
        </authorList>
    </citation>
    <scope>NUCLEOTIDE SEQUENCE [LARGE SCALE GENOMIC DNA]</scope>
    <source>
        <strain evidence="7">CGMCC 1.16855</strain>
    </source>
</reference>
<dbReference type="PANTHER" id="PTHR40661:SF3">
    <property type="entry name" value="FELS-1 PROPHAGE TRANSCRIPTIONAL REGULATOR"/>
    <property type="match status" value="1"/>
</dbReference>
<name>A0ABV7C306_9PROT</name>
<dbReference type="PANTHER" id="PTHR40661">
    <property type="match status" value="1"/>
</dbReference>
<keyword evidence="7" id="KW-1185">Reference proteome</keyword>
<evidence type="ECO:0000256" key="1">
    <source>
        <dbReference type="ARBA" id="ARBA00022801"/>
    </source>
</evidence>
<keyword evidence="2" id="KW-0805">Transcription regulation</keyword>
<proteinExistence type="predicted"/>
<dbReference type="RefSeq" id="WP_216840366.1">
    <property type="nucleotide sequence ID" value="NZ_JAFNJS010000019.1"/>
</dbReference>
<dbReference type="CDD" id="cd06529">
    <property type="entry name" value="S24_LexA-like"/>
    <property type="match status" value="1"/>
</dbReference>
<dbReference type="SMART" id="SM00530">
    <property type="entry name" value="HTH_XRE"/>
    <property type="match status" value="1"/>
</dbReference>
<protein>
    <submittedName>
        <fullName evidence="6">Helix-turn-helix transcriptional regulator</fullName>
    </submittedName>
</protein>
<feature type="domain" description="HTH cro/C1-type" evidence="5">
    <location>
        <begin position="8"/>
        <end position="63"/>
    </location>
</feature>
<evidence type="ECO:0000256" key="4">
    <source>
        <dbReference type="ARBA" id="ARBA00023163"/>
    </source>
</evidence>
<dbReference type="InterPro" id="IPR001387">
    <property type="entry name" value="Cro/C1-type_HTH"/>
</dbReference>
<keyword evidence="1" id="KW-0378">Hydrolase</keyword>
<dbReference type="PROSITE" id="PS50943">
    <property type="entry name" value="HTH_CROC1"/>
    <property type="match status" value="1"/>
</dbReference>
<keyword evidence="3" id="KW-0238">DNA-binding</keyword>
<dbReference type="EMBL" id="JBHRSB010000019">
    <property type="protein sequence ID" value="MFC3003923.1"/>
    <property type="molecule type" value="Genomic_DNA"/>
</dbReference>
<evidence type="ECO:0000313" key="7">
    <source>
        <dbReference type="Proteomes" id="UP001595420"/>
    </source>
</evidence>
<accession>A0ABV7C306</accession>
<dbReference type="InterPro" id="IPR039418">
    <property type="entry name" value="LexA-like"/>
</dbReference>
<dbReference type="CDD" id="cd00093">
    <property type="entry name" value="HTH_XRE"/>
    <property type="match status" value="1"/>
</dbReference>
<dbReference type="Pfam" id="PF01381">
    <property type="entry name" value="HTH_3"/>
    <property type="match status" value="1"/>
</dbReference>
<dbReference type="InterPro" id="IPR015927">
    <property type="entry name" value="Peptidase_S24_S26A/B/C"/>
</dbReference>
<organism evidence="6 7">
    <name type="scientific">Falsiroseomonas tokyonensis</name>
    <dbReference type="NCBI Taxonomy" id="430521"/>
    <lineage>
        <taxon>Bacteria</taxon>
        <taxon>Pseudomonadati</taxon>
        <taxon>Pseudomonadota</taxon>
        <taxon>Alphaproteobacteria</taxon>
        <taxon>Acetobacterales</taxon>
        <taxon>Roseomonadaceae</taxon>
        <taxon>Falsiroseomonas</taxon>
    </lineage>
</organism>
<evidence type="ECO:0000259" key="5">
    <source>
        <dbReference type="PROSITE" id="PS50943"/>
    </source>
</evidence>
<evidence type="ECO:0000256" key="3">
    <source>
        <dbReference type="ARBA" id="ARBA00023125"/>
    </source>
</evidence>
<evidence type="ECO:0000256" key="2">
    <source>
        <dbReference type="ARBA" id="ARBA00023015"/>
    </source>
</evidence>
<comment type="caution">
    <text evidence="6">The sequence shown here is derived from an EMBL/GenBank/DDBJ whole genome shotgun (WGS) entry which is preliminary data.</text>
</comment>